<dbReference type="EMBL" id="JACIIZ010000018">
    <property type="protein sequence ID" value="MBB6254529.1"/>
    <property type="molecule type" value="Genomic_DNA"/>
</dbReference>
<sequence length="1509" mass="162146">MAVELDIAGQPVGRQSPMDRPSAAGRSLSADQHQIWTAQQLSPTSTIYNAGCPILITGALDIRLLFEALSDLYRRYDIFRFQMAEGGDRWLLAPEPAEQPPASVIDLSFLAGEELATAWRRRVADLRARVMDLTTAPLAHIELIRLSPTEHILAWFHHHLITDGTSQRILIAELGARYEHKSEDRAWPHVPPLSFAEYLMEQPDVAGNIPPIEATVPLLPASAMPHPGENGFPADFTRTAIGVGPAGATERRLPPDHSKRLTQFARSRHASPLMVVLAAYAAVLARYSLESGVSIGLPIDRRQARHAGMVGMAVHTQAIRIAVRPSATMDELVSIARDAIFAAHEAMDAEAGVLAAANPARARFAVLCTHERMHEPRRFGTVVFTPVVVQERRDTFFEFSLTLVETENGEYMLRAEYRADLFAAESADRILDHIAELLSKAIDAPDMAVCDWPLNIADHRWQYSIDGGADALPYRTVDHMVETAAKARPASIALEHGPSTLSYGQLMNRAERIAAGLAAHGLKRGDIVVLLFHQGIDVIVAMLGVMMAGGAYMPLTPEDPVIRLNDCIADAKPAAIVTGEGVSSGGLRVDTALFSFVALEAGAAGVSFVRPSTGPDDLINVLYTSGSTGRPKGVMLPHRGVLRLLGQAGVVEVSSTDIMMQLSPLNFDGATYEIWAALTSGARLVIVDKTIVLSPIALGHALEGAGTTILLLTTPLLNRLIEDAPHALGKLRKVVFGGELISKRHIAVALDHVSGDVLLHTYGPTENSFTSCSFLIRHVDERAPTIPIGTAVNGTGVLLLDDRLRQVPVGGLGELYLTGDGLAHGYLNDPAKSAAAFLPNPFATACADRRMYRTGDRARRRSDGAIEFIGRTDHQTKIRSQRVELAEVEAVLRRSDMVRSCIVVAMSRTTGEKYLAAYVVRRQQESAHAAPAAGMHEPALRAFLRERLPEFMIPAHIVELDSLPLNANGKIDRSRLPKPWEAGPPVPLRRGNLTPMEVEIAAIWSHVIGTEIDTVEAHFFDVGGHSLLLARVQAEIARRLARKVSIGELFKFPTVRELASHLDGGSTAGLWTPPRDLAAFVRQEDNAIAIVGMSIRAPKSPSLSAYWDNLVAGRDCITRFSPEAAHPVARDRLGGAGDRWVRAFGVVERAFEFDHEFFGMTAREAARTDPQQRLFLECAWEALEDAGVPNGGMGARVCVYAGGAPGALGGQGEEGDGAAGLADAVGSSIAFLATRTSFKLNLLGESVMVESLCSTSLLAVHMACASLLRGDADYALAGGANLLFPQNVGYLYEPDFILSADGYCRPFDERAAGTVPSNGVGVVLLRRLSDALRDRDPVYAVIAGSAANNDGNGKMGYYAPSVRGQAAVISSALERARFDPSTIGFVEAHGTATALGDPIEIEALNQVFRASTRKAAVCALGAVKGNMGHMGVAAGIGGLIKAVLAVQSGVIPMSPHFQRANPLIELPRTPFYISAQGQAWPEKPTPRRACVSSYGIGGTNVHVVLEQAP</sequence>
<dbReference type="InterPro" id="IPR025110">
    <property type="entry name" value="AMP-bd_C"/>
</dbReference>
<evidence type="ECO:0000313" key="8">
    <source>
        <dbReference type="Proteomes" id="UP000539175"/>
    </source>
</evidence>
<dbReference type="SMART" id="SM00823">
    <property type="entry name" value="PKS_PP"/>
    <property type="match status" value="1"/>
</dbReference>
<dbReference type="CDD" id="cd00833">
    <property type="entry name" value="PKS"/>
    <property type="match status" value="1"/>
</dbReference>
<dbReference type="InterPro" id="IPR029058">
    <property type="entry name" value="AB_hydrolase_fold"/>
</dbReference>
<keyword evidence="2" id="KW-0597">Phosphoprotein</keyword>
<dbReference type="InterPro" id="IPR045851">
    <property type="entry name" value="AMP-bd_C_sf"/>
</dbReference>
<dbReference type="Gene3D" id="3.30.559.10">
    <property type="entry name" value="Chloramphenicol acetyltransferase-like domain"/>
    <property type="match status" value="1"/>
</dbReference>
<keyword evidence="1" id="KW-0596">Phosphopantetheine</keyword>
<dbReference type="RefSeq" id="WP_184807053.1">
    <property type="nucleotide sequence ID" value="NZ_JACIIZ010000018.1"/>
</dbReference>
<dbReference type="PANTHER" id="PTHR45527">
    <property type="entry name" value="NONRIBOSOMAL PEPTIDE SYNTHETASE"/>
    <property type="match status" value="1"/>
</dbReference>
<dbReference type="Pfam" id="PF00109">
    <property type="entry name" value="ketoacyl-synt"/>
    <property type="match status" value="1"/>
</dbReference>
<dbReference type="SUPFAM" id="SSF53901">
    <property type="entry name" value="Thiolase-like"/>
    <property type="match status" value="1"/>
</dbReference>
<name>A0A7X0B5E3_9PROT</name>
<dbReference type="Pfam" id="PF00668">
    <property type="entry name" value="Condensation"/>
    <property type="match status" value="1"/>
</dbReference>
<dbReference type="GO" id="GO:0031177">
    <property type="term" value="F:phosphopantetheine binding"/>
    <property type="evidence" value="ECO:0007669"/>
    <property type="project" value="InterPro"/>
</dbReference>
<evidence type="ECO:0000256" key="2">
    <source>
        <dbReference type="ARBA" id="ARBA00022553"/>
    </source>
</evidence>
<reference evidence="7 8" key="1">
    <citation type="submission" date="2020-08" db="EMBL/GenBank/DDBJ databases">
        <title>Genomic Encyclopedia of Type Strains, Phase IV (KMG-IV): sequencing the most valuable type-strain genomes for metagenomic binning, comparative biology and taxonomic classification.</title>
        <authorList>
            <person name="Goeker M."/>
        </authorList>
    </citation>
    <scope>NUCLEOTIDE SEQUENCE [LARGE SCALE GENOMIC DNA]</scope>
    <source>
        <strain evidence="7 8">DSM 22198</strain>
    </source>
</reference>
<dbReference type="Gene3D" id="3.40.50.1820">
    <property type="entry name" value="alpha/beta hydrolase"/>
    <property type="match status" value="1"/>
</dbReference>
<dbReference type="InterPro" id="IPR009081">
    <property type="entry name" value="PP-bd_ACP"/>
</dbReference>
<feature type="domain" description="Ketosynthase family 3 (KS3)" evidence="6">
    <location>
        <begin position="1085"/>
        <end position="1507"/>
    </location>
</feature>
<protein>
    <submittedName>
        <fullName evidence="7">Amino acid adenylation domain-containing protein</fullName>
    </submittedName>
</protein>
<dbReference type="Pfam" id="PF02801">
    <property type="entry name" value="Ketoacyl-synt_C"/>
    <property type="match status" value="1"/>
</dbReference>
<dbReference type="InterPro" id="IPR020841">
    <property type="entry name" value="PKS_Beta-ketoAc_synthase_dom"/>
</dbReference>
<dbReference type="GO" id="GO:0005737">
    <property type="term" value="C:cytoplasm"/>
    <property type="evidence" value="ECO:0007669"/>
    <property type="project" value="TreeGrafter"/>
</dbReference>
<proteinExistence type="predicted"/>
<dbReference type="InterPro" id="IPR010071">
    <property type="entry name" value="AA_adenyl_dom"/>
</dbReference>
<dbReference type="SUPFAM" id="SSF47336">
    <property type="entry name" value="ACP-like"/>
    <property type="match status" value="1"/>
</dbReference>
<dbReference type="InterPro" id="IPR014031">
    <property type="entry name" value="Ketoacyl_synth_C"/>
</dbReference>
<dbReference type="Gene3D" id="2.30.38.10">
    <property type="entry name" value="Luciferase, Domain 3"/>
    <property type="match status" value="1"/>
</dbReference>
<dbReference type="Pfam" id="PF00550">
    <property type="entry name" value="PP-binding"/>
    <property type="match status" value="1"/>
</dbReference>
<dbReference type="SUPFAM" id="SSF56801">
    <property type="entry name" value="Acetyl-CoA synthetase-like"/>
    <property type="match status" value="1"/>
</dbReference>
<dbReference type="Gene3D" id="3.40.47.10">
    <property type="match status" value="1"/>
</dbReference>
<dbReference type="InterPro" id="IPR023213">
    <property type="entry name" value="CAT-like_dom_sf"/>
</dbReference>
<evidence type="ECO:0000256" key="4">
    <source>
        <dbReference type="SAM" id="MobiDB-lite"/>
    </source>
</evidence>
<dbReference type="InterPro" id="IPR014030">
    <property type="entry name" value="Ketoacyl_synth_N"/>
</dbReference>
<comment type="caution">
    <text evidence="7">The sequence shown here is derived from an EMBL/GenBank/DDBJ whole genome shotgun (WGS) entry which is preliminary data.</text>
</comment>
<evidence type="ECO:0000259" key="6">
    <source>
        <dbReference type="PROSITE" id="PS52004"/>
    </source>
</evidence>
<dbReference type="PROSITE" id="PS00455">
    <property type="entry name" value="AMP_BINDING"/>
    <property type="match status" value="1"/>
</dbReference>
<keyword evidence="3" id="KW-0808">Transferase</keyword>
<dbReference type="GO" id="GO:0044550">
    <property type="term" value="P:secondary metabolite biosynthetic process"/>
    <property type="evidence" value="ECO:0007669"/>
    <property type="project" value="TreeGrafter"/>
</dbReference>
<feature type="domain" description="Carrier" evidence="5">
    <location>
        <begin position="991"/>
        <end position="1066"/>
    </location>
</feature>
<dbReference type="NCBIfam" id="TIGR01733">
    <property type="entry name" value="AA-adenyl-dom"/>
    <property type="match status" value="1"/>
</dbReference>
<dbReference type="InterPro" id="IPR020806">
    <property type="entry name" value="PKS_PP-bd"/>
</dbReference>
<evidence type="ECO:0000256" key="1">
    <source>
        <dbReference type="ARBA" id="ARBA00022450"/>
    </source>
</evidence>
<feature type="region of interest" description="Disordered" evidence="4">
    <location>
        <begin position="1"/>
        <end position="25"/>
    </location>
</feature>
<dbReference type="InterPro" id="IPR036736">
    <property type="entry name" value="ACP-like_sf"/>
</dbReference>
<keyword evidence="8" id="KW-1185">Reference proteome</keyword>
<dbReference type="InterPro" id="IPR016039">
    <property type="entry name" value="Thiolase-like"/>
</dbReference>
<dbReference type="Gene3D" id="3.30.559.30">
    <property type="entry name" value="Nonribosomal peptide synthetase, condensation domain"/>
    <property type="match status" value="1"/>
</dbReference>
<evidence type="ECO:0000313" key="7">
    <source>
        <dbReference type="EMBL" id="MBB6254529.1"/>
    </source>
</evidence>
<dbReference type="Gene3D" id="3.30.300.30">
    <property type="match status" value="1"/>
</dbReference>
<dbReference type="Proteomes" id="UP000539175">
    <property type="component" value="Unassembled WGS sequence"/>
</dbReference>
<organism evidence="7 8">
    <name type="scientific">Nitrospirillum iridis</name>
    <dbReference type="NCBI Taxonomy" id="765888"/>
    <lineage>
        <taxon>Bacteria</taxon>
        <taxon>Pseudomonadati</taxon>
        <taxon>Pseudomonadota</taxon>
        <taxon>Alphaproteobacteria</taxon>
        <taxon>Rhodospirillales</taxon>
        <taxon>Azospirillaceae</taxon>
        <taxon>Nitrospirillum</taxon>
    </lineage>
</organism>
<dbReference type="SUPFAM" id="SSF52777">
    <property type="entry name" value="CoA-dependent acyltransferases"/>
    <property type="match status" value="2"/>
</dbReference>
<accession>A0A7X0B5E3</accession>
<evidence type="ECO:0000256" key="3">
    <source>
        <dbReference type="ARBA" id="ARBA00022679"/>
    </source>
</evidence>
<dbReference type="PROSITE" id="PS50075">
    <property type="entry name" value="CARRIER"/>
    <property type="match status" value="1"/>
</dbReference>
<dbReference type="PANTHER" id="PTHR45527:SF1">
    <property type="entry name" value="FATTY ACID SYNTHASE"/>
    <property type="match status" value="1"/>
</dbReference>
<dbReference type="Pfam" id="PF00501">
    <property type="entry name" value="AMP-binding"/>
    <property type="match status" value="1"/>
</dbReference>
<dbReference type="Gene3D" id="3.40.50.980">
    <property type="match status" value="2"/>
</dbReference>
<dbReference type="InterPro" id="IPR001242">
    <property type="entry name" value="Condensation_dom"/>
</dbReference>
<evidence type="ECO:0000259" key="5">
    <source>
        <dbReference type="PROSITE" id="PS50075"/>
    </source>
</evidence>
<dbReference type="InterPro" id="IPR020845">
    <property type="entry name" value="AMP-binding_CS"/>
</dbReference>
<dbReference type="PROSITE" id="PS52004">
    <property type="entry name" value="KS3_2"/>
    <property type="match status" value="1"/>
</dbReference>
<dbReference type="GO" id="GO:0043041">
    <property type="term" value="P:amino acid activation for nonribosomal peptide biosynthetic process"/>
    <property type="evidence" value="ECO:0007669"/>
    <property type="project" value="TreeGrafter"/>
</dbReference>
<dbReference type="Pfam" id="PF13193">
    <property type="entry name" value="AMP-binding_C"/>
    <property type="match status" value="1"/>
</dbReference>
<dbReference type="SMART" id="SM00825">
    <property type="entry name" value="PKS_KS"/>
    <property type="match status" value="1"/>
</dbReference>
<dbReference type="InterPro" id="IPR000873">
    <property type="entry name" value="AMP-dep_synth/lig_dom"/>
</dbReference>
<dbReference type="GO" id="GO:0016746">
    <property type="term" value="F:acyltransferase activity"/>
    <property type="evidence" value="ECO:0007669"/>
    <property type="project" value="InterPro"/>
</dbReference>
<gene>
    <name evidence="7" type="ORF">FHS74_005119</name>
</gene>